<dbReference type="GO" id="GO:0003677">
    <property type="term" value="F:DNA binding"/>
    <property type="evidence" value="ECO:0007669"/>
    <property type="project" value="UniProtKB-KW"/>
</dbReference>
<evidence type="ECO:0000256" key="2">
    <source>
        <dbReference type="ARBA" id="ARBA00008774"/>
    </source>
</evidence>
<organism evidence="8 9">
    <name type="scientific">Olea europaea subsp. europaea</name>
    <dbReference type="NCBI Taxonomy" id="158383"/>
    <lineage>
        <taxon>Eukaryota</taxon>
        <taxon>Viridiplantae</taxon>
        <taxon>Streptophyta</taxon>
        <taxon>Embryophyta</taxon>
        <taxon>Tracheophyta</taxon>
        <taxon>Spermatophyta</taxon>
        <taxon>Magnoliopsida</taxon>
        <taxon>eudicotyledons</taxon>
        <taxon>Gunneridae</taxon>
        <taxon>Pentapetalae</taxon>
        <taxon>asterids</taxon>
        <taxon>lamiids</taxon>
        <taxon>Lamiales</taxon>
        <taxon>Oleaceae</taxon>
        <taxon>Oleeae</taxon>
        <taxon>Olea</taxon>
    </lineage>
</organism>
<dbReference type="PANTHER" id="PTHR46261:SF18">
    <property type="entry name" value="DNA-BINDING PROTEIN MNB1B"/>
    <property type="match status" value="1"/>
</dbReference>
<feature type="domain" description="SPX" evidence="7">
    <location>
        <begin position="17"/>
        <end position="92"/>
    </location>
</feature>
<evidence type="ECO:0000256" key="4">
    <source>
        <dbReference type="ARBA" id="ARBA00023242"/>
    </source>
</evidence>
<feature type="region of interest" description="Disordered" evidence="5">
    <location>
        <begin position="147"/>
        <end position="171"/>
    </location>
</feature>
<dbReference type="Pfam" id="PF00505">
    <property type="entry name" value="HMG_box"/>
    <property type="match status" value="1"/>
</dbReference>
<sequence length="171" mass="19678">MDVIQEIEMGACEDEMKTEKKDSNGFRPPSLQVLDHVKINVEPDTPVSTLKNVIMSSKSDLSFSKDELRKGEEKLRRAFIEFYQKLRLLKIYWLAVRKAKKEKNAKDPHKTKRPPSAFFVFMEGFRKQYKKKYPNNKSIVVVGGADDESAKSKSWVNGDKNDKSSGDVSWD</sequence>
<dbReference type="Gramene" id="OE9A065213T1">
    <property type="protein sequence ID" value="OE9A065213C1"/>
    <property type="gene ID" value="OE9A065213"/>
</dbReference>
<evidence type="ECO:0000313" key="8">
    <source>
        <dbReference type="EMBL" id="CAA2968642.1"/>
    </source>
</evidence>
<evidence type="ECO:0000259" key="6">
    <source>
        <dbReference type="Pfam" id="PF00505"/>
    </source>
</evidence>
<comment type="subcellular location">
    <subcellularLocation>
        <location evidence="1">Nucleus</location>
    </subcellularLocation>
</comment>
<evidence type="ECO:0000256" key="5">
    <source>
        <dbReference type="SAM" id="MobiDB-lite"/>
    </source>
</evidence>
<feature type="domain" description="HMG box" evidence="6">
    <location>
        <begin position="111"/>
        <end position="137"/>
    </location>
</feature>
<dbReference type="InterPro" id="IPR036910">
    <property type="entry name" value="HMG_box_dom_sf"/>
</dbReference>
<dbReference type="InterPro" id="IPR009071">
    <property type="entry name" value="HMG_box_dom"/>
</dbReference>
<reference evidence="8 9" key="1">
    <citation type="submission" date="2019-12" db="EMBL/GenBank/DDBJ databases">
        <authorList>
            <person name="Alioto T."/>
            <person name="Alioto T."/>
            <person name="Gomez Garrido J."/>
        </authorList>
    </citation>
    <scope>NUCLEOTIDE SEQUENCE [LARGE SCALE GENOMIC DNA]</scope>
</reference>
<comment type="similarity">
    <text evidence="2">Belongs to the HMGB family.</text>
</comment>
<dbReference type="GO" id="GO:0005634">
    <property type="term" value="C:nucleus"/>
    <property type="evidence" value="ECO:0007669"/>
    <property type="project" value="UniProtKB-SubCell"/>
</dbReference>
<proteinExistence type="inferred from homology"/>
<dbReference type="InterPro" id="IPR031061">
    <property type="entry name" value="HMGB_plant"/>
</dbReference>
<dbReference type="AlphaFoldDB" id="A0A8S0QHX2"/>
<evidence type="ECO:0000256" key="1">
    <source>
        <dbReference type="ARBA" id="ARBA00004123"/>
    </source>
</evidence>
<comment type="caution">
    <text evidence="8">The sequence shown here is derived from an EMBL/GenBank/DDBJ whole genome shotgun (WGS) entry which is preliminary data.</text>
</comment>
<keyword evidence="3" id="KW-0238">DNA-binding</keyword>
<dbReference type="OrthoDB" id="9970435at2759"/>
<dbReference type="PANTHER" id="PTHR46261">
    <property type="entry name" value="HIGH MOBILITY GROUP B PROTEIN 4-RELATED"/>
    <property type="match status" value="1"/>
</dbReference>
<protein>
    <submittedName>
        <fullName evidence="8">Uncharacterized protein</fullName>
    </submittedName>
</protein>
<dbReference type="Gene3D" id="1.10.30.10">
    <property type="entry name" value="High mobility group box domain"/>
    <property type="match status" value="1"/>
</dbReference>
<evidence type="ECO:0000256" key="3">
    <source>
        <dbReference type="ARBA" id="ARBA00023125"/>
    </source>
</evidence>
<accession>A0A8S0QHX2</accession>
<dbReference type="SUPFAM" id="SSF47095">
    <property type="entry name" value="HMG-box"/>
    <property type="match status" value="1"/>
</dbReference>
<keyword evidence="4" id="KW-0539">Nucleus</keyword>
<name>A0A8S0QHX2_OLEEU</name>
<evidence type="ECO:0000313" key="9">
    <source>
        <dbReference type="Proteomes" id="UP000594638"/>
    </source>
</evidence>
<dbReference type="Proteomes" id="UP000594638">
    <property type="component" value="Unassembled WGS sequence"/>
</dbReference>
<evidence type="ECO:0000259" key="7">
    <source>
        <dbReference type="Pfam" id="PF03105"/>
    </source>
</evidence>
<dbReference type="EMBL" id="CACTIH010001917">
    <property type="protein sequence ID" value="CAA2968642.1"/>
    <property type="molecule type" value="Genomic_DNA"/>
</dbReference>
<dbReference type="Pfam" id="PF03105">
    <property type="entry name" value="SPX"/>
    <property type="match status" value="1"/>
</dbReference>
<keyword evidence="9" id="KW-1185">Reference proteome</keyword>
<dbReference type="InterPro" id="IPR004331">
    <property type="entry name" value="SPX_dom"/>
</dbReference>
<gene>
    <name evidence="8" type="ORF">OLEA9_A065213</name>
</gene>